<dbReference type="EMBL" id="AUXT01000031">
    <property type="protein sequence ID" value="KZN57314.1"/>
    <property type="molecule type" value="Genomic_DNA"/>
</dbReference>
<dbReference type="AlphaFoldDB" id="A0A167GWT6"/>
<accession>A0A167GWT6</accession>
<gene>
    <name evidence="2" type="ORF">N482_23930</name>
</gene>
<keyword evidence="1" id="KW-0812">Transmembrane</keyword>
<dbReference type="Gene3D" id="3.30.450.20">
    <property type="entry name" value="PAS domain"/>
    <property type="match status" value="1"/>
</dbReference>
<keyword evidence="1" id="KW-0472">Membrane</keyword>
<evidence type="ECO:0000256" key="1">
    <source>
        <dbReference type="SAM" id="Phobius"/>
    </source>
</evidence>
<dbReference type="RefSeq" id="WP_231100779.1">
    <property type="nucleotide sequence ID" value="NZ_AUXT01000031.1"/>
</dbReference>
<evidence type="ECO:0000313" key="3">
    <source>
        <dbReference type="Proteomes" id="UP000076587"/>
    </source>
</evidence>
<reference evidence="2 3" key="1">
    <citation type="submission" date="2013-07" db="EMBL/GenBank/DDBJ databases">
        <title>Comparative Genomic and Metabolomic Analysis of Twelve Strains of Pseudoalteromonas luteoviolacea.</title>
        <authorList>
            <person name="Vynne N.G."/>
            <person name="Mansson M."/>
            <person name="Gram L."/>
        </authorList>
    </citation>
    <scope>NUCLEOTIDE SEQUENCE [LARGE SCALE GENOMIC DNA]</scope>
    <source>
        <strain evidence="2 3">NCIMB 1942</strain>
    </source>
</reference>
<sequence>MLFVTTLVVAIIVILVMTTWLHLQEENEKQSEQVQELVLKEIRAGLVFMGQFYIQQISGYLNEAYRIPNSLAGAIEASLNIPLERSGVEALLRGAINKNDNVSSIYRHFEKNAYDQKDTQYFNGASHSAPRAGSIELYFTRESSGVVQHQIESADAKYSDTRNEFGIRESEWYLCARNNNTPCMMEPYVYEISPGNSMLMTPLTVPIQDGNRFKGLIGVDVNLPELQKLVEELSNSLYEGEAQVSLLSEMGLIAGASHHAGSLGRPLSEVINQSLAQNLQTLHKGSGYTEVGDDIVTSVPVNADLAGVT</sequence>
<protein>
    <recommendedName>
        <fullName evidence="4">Cache domain-containing protein</fullName>
    </recommendedName>
</protein>
<dbReference type="CDD" id="cd12913">
    <property type="entry name" value="PDC1_MCP_like"/>
    <property type="match status" value="1"/>
</dbReference>
<name>A0A167GWT6_9GAMM</name>
<comment type="caution">
    <text evidence="2">The sequence shown here is derived from an EMBL/GenBank/DDBJ whole genome shotgun (WGS) entry which is preliminary data.</text>
</comment>
<proteinExistence type="predicted"/>
<dbReference type="Pfam" id="PF22673">
    <property type="entry name" value="MCP-like_PDC_1"/>
    <property type="match status" value="1"/>
</dbReference>
<keyword evidence="1" id="KW-1133">Transmembrane helix</keyword>
<feature type="transmembrane region" description="Helical" evidence="1">
    <location>
        <begin position="6"/>
        <end position="23"/>
    </location>
</feature>
<evidence type="ECO:0000313" key="2">
    <source>
        <dbReference type="EMBL" id="KZN57314.1"/>
    </source>
</evidence>
<evidence type="ECO:0008006" key="4">
    <source>
        <dbReference type="Google" id="ProtNLM"/>
    </source>
</evidence>
<dbReference type="Proteomes" id="UP000076587">
    <property type="component" value="Unassembled WGS sequence"/>
</dbReference>
<organism evidence="2 3">
    <name type="scientific">Pseudoalteromonas luteoviolacea NCIMB 1942</name>
    <dbReference type="NCBI Taxonomy" id="1365253"/>
    <lineage>
        <taxon>Bacteria</taxon>
        <taxon>Pseudomonadati</taxon>
        <taxon>Pseudomonadota</taxon>
        <taxon>Gammaproteobacteria</taxon>
        <taxon>Alteromonadales</taxon>
        <taxon>Pseudoalteromonadaceae</taxon>
        <taxon>Pseudoalteromonas</taxon>
    </lineage>
</organism>
<dbReference type="PATRIC" id="fig|1365253.3.peg.730"/>